<evidence type="ECO:0000256" key="8">
    <source>
        <dbReference type="ARBA" id="ARBA00023027"/>
    </source>
</evidence>
<keyword evidence="9" id="KW-0119">Carbohydrate metabolism</keyword>
<evidence type="ECO:0000256" key="12">
    <source>
        <dbReference type="PIRNR" id="PIRNR000124"/>
    </source>
</evidence>
<sequence>MFEIKKICCIGAGYVGGPTCSVIAHMCPEIRVTVVDVNESRINAWNSPILPIYEKEVYQNGSISAPGLKEVVESCRGKNLFFSTNIDDAIKEADLVFISLEAEEGVNTPTKTYGMGKGRAADLKYIEACARRIVQNSNGYKIVTEKSTVPVRAAESIRRIFDANTKPNLNLQVLSNPEFLAEGTAIKDLKNPDRVLIGGDETPEGQRAVQALCAVYEHWVPREKILTTNTWSSELSKLAANAFLAQRISSINSISALCEATGADVEEVATAIGMDQRIGNKFLKASVGFGGSCFQKDVLNLVYLCEALNLPEVARYWQQVIDMNDYQRRRFASRIIDSLFNTVTDKKIAILGFAFKKDTGDTRESSSIYISKYLMDEGAHLHIYDPKVPREQIVVDLSHPGVSEDDQVSRLVTISKDPYEACDGAHAVVICTEWDMFKELDYERIHKKMLKPAFIFDGRRVLDGLHNELQTIGFQCPSRAEKQQYLKACYVPLSTSYLREIETIGKKVSSKRIPYAPSGEIPKFSLQDPPNKKPKV</sequence>
<dbReference type="InterPro" id="IPR028356">
    <property type="entry name" value="UDPglc_DH_euk"/>
</dbReference>
<evidence type="ECO:0000256" key="4">
    <source>
        <dbReference type="ARBA" id="ARBA00012954"/>
    </source>
</evidence>
<comment type="function">
    <text evidence="12">Involved in the biosynthesis of glycosaminoglycans; hyaluronan, chondroitin sulfate, and heparan sulfate.</text>
</comment>
<protein>
    <recommendedName>
        <fullName evidence="5 12">UDP-glucose 6-dehydrogenase</fullName>
        <ecNumber evidence="4 12">1.1.1.22</ecNumber>
    </recommendedName>
</protein>
<keyword evidence="7 12" id="KW-0560">Oxidoreductase</keyword>
<dbReference type="Pfam" id="PF03720">
    <property type="entry name" value="UDPG_MGDP_dh_C"/>
    <property type="match status" value="1"/>
</dbReference>
<organism evidence="15 16">
    <name type="scientific">Saguinus oedipus</name>
    <name type="common">Cotton-top tamarin</name>
    <name type="synonym">Oedipomidas oedipus</name>
    <dbReference type="NCBI Taxonomy" id="9490"/>
    <lineage>
        <taxon>Eukaryota</taxon>
        <taxon>Metazoa</taxon>
        <taxon>Chordata</taxon>
        <taxon>Craniata</taxon>
        <taxon>Vertebrata</taxon>
        <taxon>Euteleostomi</taxon>
        <taxon>Mammalia</taxon>
        <taxon>Eutheria</taxon>
        <taxon>Euarchontoglires</taxon>
        <taxon>Primates</taxon>
        <taxon>Haplorrhini</taxon>
        <taxon>Platyrrhini</taxon>
        <taxon>Cebidae</taxon>
        <taxon>Callitrichinae</taxon>
        <taxon>Saguinus</taxon>
    </lineage>
</organism>
<keyword evidence="6" id="KW-0021">Allosteric enzyme</keyword>
<evidence type="ECO:0000256" key="3">
    <source>
        <dbReference type="ARBA" id="ARBA00011643"/>
    </source>
</evidence>
<dbReference type="InterPro" id="IPR008927">
    <property type="entry name" value="6-PGluconate_DH-like_C_sf"/>
</dbReference>
<dbReference type="PIRSF" id="PIRSF000124">
    <property type="entry name" value="UDPglc_GDPman_dh"/>
    <property type="match status" value="1"/>
</dbReference>
<dbReference type="InterPro" id="IPR036220">
    <property type="entry name" value="UDP-Glc/GDP-Man_DH_C_sf"/>
</dbReference>
<evidence type="ECO:0000313" key="15">
    <source>
        <dbReference type="EMBL" id="KAK2115638.1"/>
    </source>
</evidence>
<dbReference type="SUPFAM" id="SSF51735">
    <property type="entry name" value="NAD(P)-binding Rossmann-fold domains"/>
    <property type="match status" value="1"/>
</dbReference>
<feature type="region of interest" description="Disordered" evidence="13">
    <location>
        <begin position="513"/>
        <end position="536"/>
    </location>
</feature>
<dbReference type="EC" id="1.1.1.22" evidence="4 12"/>
<feature type="domain" description="UDP-glucose/GDP-mannose dehydrogenase C-terminal" evidence="14">
    <location>
        <begin position="349"/>
        <end position="464"/>
    </location>
</feature>
<dbReference type="InterPro" id="IPR001732">
    <property type="entry name" value="UDP-Glc/GDP-Man_DH_N"/>
</dbReference>
<dbReference type="SUPFAM" id="SSF48179">
    <property type="entry name" value="6-phosphogluconate dehydrogenase C-terminal domain-like"/>
    <property type="match status" value="1"/>
</dbReference>
<dbReference type="SUPFAM" id="SSF52413">
    <property type="entry name" value="UDP-glucose/GDP-mannose dehydrogenase C-terminal domain"/>
    <property type="match status" value="1"/>
</dbReference>
<evidence type="ECO:0000313" key="16">
    <source>
        <dbReference type="Proteomes" id="UP001266305"/>
    </source>
</evidence>
<dbReference type="PANTHER" id="PTHR11374:SF59">
    <property type="entry name" value="UDP-GLUCOSE 6-DEHYDROGENASE"/>
    <property type="match status" value="1"/>
</dbReference>
<dbReference type="EMBL" id="JASSZA010000003">
    <property type="protein sequence ID" value="KAK2115638.1"/>
    <property type="molecule type" value="Genomic_DNA"/>
</dbReference>
<comment type="function">
    <text evidence="10">Catalyzes the formation of UDP-alpha-D-glucuronate, a constituent of complex glycosaminoglycans. Required for the biosynthesis of chondroitin sulfate and heparan sulfate. Required for embryonic development via its role in the biosynthesis of glycosaminoglycans. Required for proper brain and neuronal development.</text>
</comment>
<dbReference type="Pfam" id="PF03721">
    <property type="entry name" value="UDPG_MGDP_dh_N"/>
    <property type="match status" value="1"/>
</dbReference>
<reference evidence="15 16" key="1">
    <citation type="submission" date="2023-05" db="EMBL/GenBank/DDBJ databases">
        <title>B98-5 Cell Line De Novo Hybrid Assembly: An Optical Mapping Approach.</title>
        <authorList>
            <person name="Kananen K."/>
            <person name="Auerbach J.A."/>
            <person name="Kautto E."/>
            <person name="Blachly J.S."/>
        </authorList>
    </citation>
    <scope>NUCLEOTIDE SEQUENCE [LARGE SCALE GENOMIC DNA]</scope>
    <source>
        <strain evidence="15">B95-8</strain>
        <tissue evidence="15">Cell line</tissue>
    </source>
</reference>
<comment type="pathway">
    <text evidence="1">Nucleotide-sugar biosynthesis; UDP-alpha-D-glucuronate biosynthesis; UDP-alpha-D-glucuronate from UDP-alpha-D-glucose: step 1/1.</text>
</comment>
<accession>A0ABQ9W1W9</accession>
<dbReference type="Proteomes" id="UP001266305">
    <property type="component" value="Unassembled WGS sequence"/>
</dbReference>
<evidence type="ECO:0000256" key="9">
    <source>
        <dbReference type="ARBA" id="ARBA00023277"/>
    </source>
</evidence>
<gene>
    <name evidence="15" type="ORF">P7K49_006264</name>
</gene>
<evidence type="ECO:0000256" key="6">
    <source>
        <dbReference type="ARBA" id="ARBA00022533"/>
    </source>
</evidence>
<dbReference type="InterPro" id="IPR014026">
    <property type="entry name" value="UDP-Glc/GDP-Man_DH_dimer"/>
</dbReference>
<keyword evidence="16" id="KW-1185">Reference proteome</keyword>
<evidence type="ECO:0000256" key="10">
    <source>
        <dbReference type="ARBA" id="ARBA00045283"/>
    </source>
</evidence>
<evidence type="ECO:0000256" key="1">
    <source>
        <dbReference type="ARBA" id="ARBA00004701"/>
    </source>
</evidence>
<comment type="subunit">
    <text evidence="3">Homohexamer.</text>
</comment>
<dbReference type="InterPro" id="IPR014027">
    <property type="entry name" value="UDP-Glc/GDP-Man_DH_C"/>
</dbReference>
<dbReference type="InterPro" id="IPR036291">
    <property type="entry name" value="NAD(P)-bd_dom_sf"/>
</dbReference>
<evidence type="ECO:0000256" key="5">
    <source>
        <dbReference type="ARBA" id="ARBA00015132"/>
    </source>
</evidence>
<evidence type="ECO:0000256" key="11">
    <source>
        <dbReference type="ARBA" id="ARBA00047473"/>
    </source>
</evidence>
<proteinExistence type="inferred from homology"/>
<comment type="similarity">
    <text evidence="2 12">Belongs to the UDP-glucose/GDP-mannose dehydrogenase family.</text>
</comment>
<comment type="catalytic activity">
    <reaction evidence="11 12">
        <text>UDP-alpha-D-glucose + 2 NAD(+) + H2O = UDP-alpha-D-glucuronate + 2 NADH + 3 H(+)</text>
        <dbReference type="Rhea" id="RHEA:23596"/>
        <dbReference type="ChEBI" id="CHEBI:15377"/>
        <dbReference type="ChEBI" id="CHEBI:15378"/>
        <dbReference type="ChEBI" id="CHEBI:57540"/>
        <dbReference type="ChEBI" id="CHEBI:57945"/>
        <dbReference type="ChEBI" id="CHEBI:58052"/>
        <dbReference type="ChEBI" id="CHEBI:58885"/>
        <dbReference type="EC" id="1.1.1.22"/>
    </reaction>
</comment>
<dbReference type="Gene3D" id="3.40.50.720">
    <property type="entry name" value="NAD(P)-binding Rossmann-like Domain"/>
    <property type="match status" value="2"/>
</dbReference>
<dbReference type="PIRSF" id="PIRSF500133">
    <property type="entry name" value="UDPglc_DH_euk"/>
    <property type="match status" value="1"/>
</dbReference>
<keyword evidence="8 12" id="KW-0520">NAD</keyword>
<evidence type="ECO:0000256" key="7">
    <source>
        <dbReference type="ARBA" id="ARBA00023002"/>
    </source>
</evidence>
<name>A0ABQ9W1W9_SAGOE</name>
<comment type="caution">
    <text evidence="15">The sequence shown here is derived from an EMBL/GenBank/DDBJ whole genome shotgun (WGS) entry which is preliminary data.</text>
</comment>
<dbReference type="PANTHER" id="PTHR11374">
    <property type="entry name" value="UDP-GLUCOSE DEHYDROGENASE/UDP-MANNAC DEHYDROGENASE"/>
    <property type="match status" value="1"/>
</dbReference>
<dbReference type="InterPro" id="IPR017476">
    <property type="entry name" value="UDP-Glc/GDP-Man"/>
</dbReference>
<dbReference type="SMART" id="SM00984">
    <property type="entry name" value="UDPG_MGDP_dh_C"/>
    <property type="match status" value="1"/>
</dbReference>
<evidence type="ECO:0000256" key="2">
    <source>
        <dbReference type="ARBA" id="ARBA00006601"/>
    </source>
</evidence>
<dbReference type="NCBIfam" id="TIGR03026">
    <property type="entry name" value="NDP-sugDHase"/>
    <property type="match status" value="1"/>
</dbReference>
<evidence type="ECO:0000259" key="14">
    <source>
        <dbReference type="SMART" id="SM00984"/>
    </source>
</evidence>
<dbReference type="Pfam" id="PF00984">
    <property type="entry name" value="UDPG_MGDP_dh"/>
    <property type="match status" value="1"/>
</dbReference>
<evidence type="ECO:0000256" key="13">
    <source>
        <dbReference type="SAM" id="MobiDB-lite"/>
    </source>
</evidence>
<dbReference type="Gene3D" id="1.20.5.100">
    <property type="entry name" value="Cytochrome c1, transmembrane anchor, C-terminal"/>
    <property type="match status" value="1"/>
</dbReference>